<gene>
    <name evidence="4" type="ORF">HPP92_003832</name>
</gene>
<evidence type="ECO:0000256" key="2">
    <source>
        <dbReference type="PROSITE-ProRule" id="PRU00708"/>
    </source>
</evidence>
<dbReference type="OrthoDB" id="185373at2759"/>
<dbReference type="PANTHER" id="PTHR24015">
    <property type="entry name" value="OS07G0578800 PROTEIN-RELATED"/>
    <property type="match status" value="1"/>
</dbReference>
<dbReference type="Pfam" id="PF13041">
    <property type="entry name" value="PPR_2"/>
    <property type="match status" value="3"/>
</dbReference>
<dbReference type="FunFam" id="1.25.40.10:FF:000682">
    <property type="entry name" value="Pentatricopeptide repeat-containing protein At3g16610"/>
    <property type="match status" value="1"/>
</dbReference>
<dbReference type="NCBIfam" id="TIGR00756">
    <property type="entry name" value="PPR"/>
    <property type="match status" value="4"/>
</dbReference>
<dbReference type="EMBL" id="JADCNM010000001">
    <property type="protein sequence ID" value="KAG0503760.1"/>
    <property type="molecule type" value="Genomic_DNA"/>
</dbReference>
<feature type="repeat" description="PPR" evidence="2">
    <location>
        <begin position="452"/>
        <end position="486"/>
    </location>
</feature>
<dbReference type="PROSITE" id="PS51375">
    <property type="entry name" value="PPR"/>
    <property type="match status" value="5"/>
</dbReference>
<dbReference type="InterPro" id="IPR032867">
    <property type="entry name" value="DYW_dom"/>
</dbReference>
<accession>A0A835SB62</accession>
<dbReference type="PANTHER" id="PTHR24015:SF1063">
    <property type="entry name" value="OS12G0156900 PROTEIN"/>
    <property type="match status" value="1"/>
</dbReference>
<organism evidence="4 5">
    <name type="scientific">Vanilla planifolia</name>
    <name type="common">Vanilla</name>
    <dbReference type="NCBI Taxonomy" id="51239"/>
    <lineage>
        <taxon>Eukaryota</taxon>
        <taxon>Viridiplantae</taxon>
        <taxon>Streptophyta</taxon>
        <taxon>Embryophyta</taxon>
        <taxon>Tracheophyta</taxon>
        <taxon>Spermatophyta</taxon>
        <taxon>Magnoliopsida</taxon>
        <taxon>Liliopsida</taxon>
        <taxon>Asparagales</taxon>
        <taxon>Orchidaceae</taxon>
        <taxon>Vanilloideae</taxon>
        <taxon>Vanilleae</taxon>
        <taxon>Vanilla</taxon>
    </lineage>
</organism>
<dbReference type="InterPro" id="IPR046960">
    <property type="entry name" value="PPR_At4g14850-like_plant"/>
</dbReference>
<feature type="repeat" description="PPR" evidence="2">
    <location>
        <begin position="213"/>
        <end position="247"/>
    </location>
</feature>
<reference evidence="4 5" key="1">
    <citation type="journal article" date="2020" name="Nat. Food">
        <title>A phased Vanilla planifolia genome enables genetic improvement of flavour and production.</title>
        <authorList>
            <person name="Hasing T."/>
            <person name="Tang H."/>
            <person name="Brym M."/>
            <person name="Khazi F."/>
            <person name="Huang T."/>
            <person name="Chambers A.H."/>
        </authorList>
    </citation>
    <scope>NUCLEOTIDE SEQUENCE [LARGE SCALE GENOMIC DNA]</scope>
    <source>
        <tissue evidence="4">Leaf</tissue>
    </source>
</reference>
<feature type="repeat" description="PPR" evidence="2">
    <location>
        <begin position="112"/>
        <end position="146"/>
    </location>
</feature>
<dbReference type="SUPFAM" id="SSF48452">
    <property type="entry name" value="TPR-like"/>
    <property type="match status" value="1"/>
</dbReference>
<dbReference type="Pfam" id="PF20431">
    <property type="entry name" value="E_motif"/>
    <property type="match status" value="1"/>
</dbReference>
<keyword evidence="1" id="KW-0677">Repeat</keyword>
<dbReference type="Proteomes" id="UP000639772">
    <property type="component" value="Chromosome 1"/>
</dbReference>
<feature type="repeat" description="PPR" evidence="2">
    <location>
        <begin position="314"/>
        <end position="344"/>
    </location>
</feature>
<proteinExistence type="predicted"/>
<dbReference type="InterPro" id="IPR046849">
    <property type="entry name" value="E2_motif"/>
</dbReference>
<dbReference type="Pfam" id="PF01535">
    <property type="entry name" value="PPR"/>
    <property type="match status" value="2"/>
</dbReference>
<evidence type="ECO:0000259" key="3">
    <source>
        <dbReference type="Pfam" id="PF14432"/>
    </source>
</evidence>
<feature type="repeat" description="PPR" evidence="2">
    <location>
        <begin position="386"/>
        <end position="416"/>
    </location>
</feature>
<evidence type="ECO:0000313" key="5">
    <source>
        <dbReference type="Proteomes" id="UP000639772"/>
    </source>
</evidence>
<dbReference type="Gene3D" id="1.25.40.10">
    <property type="entry name" value="Tetratricopeptide repeat domain"/>
    <property type="match status" value="3"/>
</dbReference>
<name>A0A835SB62_VANPL</name>
<dbReference type="InterPro" id="IPR011990">
    <property type="entry name" value="TPR-like_helical_dom_sf"/>
</dbReference>
<dbReference type="FunFam" id="1.25.40.10:FF:000031">
    <property type="entry name" value="Pentatricopeptide repeat-containing protein mitochondrial"/>
    <property type="match status" value="1"/>
</dbReference>
<dbReference type="AlphaFoldDB" id="A0A835SB62"/>
<sequence length="622" mass="70204">MIIRRASAKPSNPPLSGVLRLVRQLPTPNCTLTRYLNSSAALSHHSYHSYLSLLRSLVARKAFEPGKQLHARLLLSSLGFDAALATKLVNLYAVCNHLSYAHNLFDRIPKSNIFLWNILIRGYAWNGPYEAAISLYHQMLDHDIMPDNFTFPFVLKACSALSAIDIGREIHKLVLHTHWESDVFVAAGLIDMYSKCGCVDEARKLFDRILYRDVVVWNSMIASYSQNGYPSEAISLFCNMLLDGFKPSVATLVIVISASADAAALPRGREVHGLGWRMGFASVDKVNTALLDMYAKSGRVRVARLLFDKLADKRVVSWNAMISGYAMHGHVDEALALFYNMRKEAALIPDNITFVGVLSACSHAGLIEEGQMFFDLMERDFSIKPTIQHYTCMIDLLGHAGRLEEAHKLIQEMPMKPDSGVWGALLKGCMIRSNVELGERALRELIELEPNDAGNYVLLSNIYCQARKWEEAANIRKKMTNKGLKKVIACSWIEVRNKTHAFLVGDLSHPQSKAIYMELERLEVLMQRAGYVPNTMSVFHNVGDDEKRNMVRSHSERLAISFGLISTPPETMLMVTKNIRVCEDCHIAIKFISQIVNREIIIRDVNRYHHFKHGQCSCGDYW</sequence>
<dbReference type="Pfam" id="PF20430">
    <property type="entry name" value="Eplus_motif"/>
    <property type="match status" value="1"/>
</dbReference>
<evidence type="ECO:0000256" key="1">
    <source>
        <dbReference type="ARBA" id="ARBA00022737"/>
    </source>
</evidence>
<dbReference type="GO" id="GO:0009451">
    <property type="term" value="P:RNA modification"/>
    <property type="evidence" value="ECO:0007669"/>
    <property type="project" value="InterPro"/>
</dbReference>
<comment type="caution">
    <text evidence="4">The sequence shown here is derived from an EMBL/GenBank/DDBJ whole genome shotgun (WGS) entry which is preliminary data.</text>
</comment>
<feature type="domain" description="DYW" evidence="3">
    <location>
        <begin position="530"/>
        <end position="622"/>
    </location>
</feature>
<protein>
    <recommendedName>
        <fullName evidence="3">DYW domain-containing protein</fullName>
    </recommendedName>
</protein>
<dbReference type="InterPro" id="IPR046848">
    <property type="entry name" value="E_motif"/>
</dbReference>
<dbReference type="FunFam" id="1.25.40.10:FF:000366">
    <property type="entry name" value="Pentatricopeptide (PPR) repeat-containing protein"/>
    <property type="match status" value="1"/>
</dbReference>
<dbReference type="InterPro" id="IPR002885">
    <property type="entry name" value="PPR_rpt"/>
</dbReference>
<dbReference type="GO" id="GO:0003723">
    <property type="term" value="F:RNA binding"/>
    <property type="evidence" value="ECO:0007669"/>
    <property type="project" value="InterPro"/>
</dbReference>
<dbReference type="Pfam" id="PF14432">
    <property type="entry name" value="DYW_deaminase"/>
    <property type="match status" value="1"/>
</dbReference>
<dbReference type="GO" id="GO:0008270">
    <property type="term" value="F:zinc ion binding"/>
    <property type="evidence" value="ECO:0007669"/>
    <property type="project" value="InterPro"/>
</dbReference>
<evidence type="ECO:0000313" key="4">
    <source>
        <dbReference type="EMBL" id="KAG0503760.1"/>
    </source>
</evidence>